<keyword evidence="3" id="KW-1185">Reference proteome</keyword>
<keyword evidence="1" id="KW-0732">Signal</keyword>
<dbReference type="RefSeq" id="WP_379657719.1">
    <property type="nucleotide sequence ID" value="NZ_JBHTIV010000007.1"/>
</dbReference>
<proteinExistence type="predicted"/>
<dbReference type="NCBIfam" id="TIGR01200">
    <property type="entry name" value="GLPGLI"/>
    <property type="match status" value="1"/>
</dbReference>
<name>A0ABW3GUC4_9FLAO</name>
<feature type="chain" id="PRO_5046558057" evidence="1">
    <location>
        <begin position="19"/>
        <end position="272"/>
    </location>
</feature>
<comment type="caution">
    <text evidence="2">The sequence shown here is derived from an EMBL/GenBank/DDBJ whole genome shotgun (WGS) entry which is preliminary data.</text>
</comment>
<dbReference type="EMBL" id="JBHTIV010000007">
    <property type="protein sequence ID" value="MFD0932396.1"/>
    <property type="molecule type" value="Genomic_DNA"/>
</dbReference>
<reference evidence="3" key="1">
    <citation type="journal article" date="2019" name="Int. J. Syst. Evol. Microbiol.">
        <title>The Global Catalogue of Microorganisms (GCM) 10K type strain sequencing project: providing services to taxonomists for standard genome sequencing and annotation.</title>
        <authorList>
            <consortium name="The Broad Institute Genomics Platform"/>
            <consortium name="The Broad Institute Genome Sequencing Center for Infectious Disease"/>
            <person name="Wu L."/>
            <person name="Ma J."/>
        </authorList>
    </citation>
    <scope>NUCLEOTIDE SEQUENCE [LARGE SCALE GENOMIC DNA]</scope>
    <source>
        <strain evidence="3">CCUG 56752</strain>
    </source>
</reference>
<accession>A0ABW3GUC4</accession>
<protein>
    <submittedName>
        <fullName evidence="2">GLPGLI family protein</fullName>
    </submittedName>
</protein>
<dbReference type="InterPro" id="IPR005901">
    <property type="entry name" value="GLPGLI"/>
</dbReference>
<dbReference type="Proteomes" id="UP001597049">
    <property type="component" value="Unassembled WGS sequence"/>
</dbReference>
<evidence type="ECO:0000313" key="3">
    <source>
        <dbReference type="Proteomes" id="UP001597049"/>
    </source>
</evidence>
<sequence length="272" mass="32073">MKRIFFLLLVIVSIQAISQSELKDFTANFEVTYRLEYISDSTNLDKKSTEDFYLFVGEHTSKFISVNKRIGDSITKKMVENFNGSINLSNKNIPKTKFSEVIYKNYHTNQLFFVGRIGSDKFLYEEDIQPYTWDIKQKKKVINNFKVQKAITKFGGREYTAWFTEEIPIPQGPYKFDGLPGLIVEIEDSESHYSYQLISFKDLDKGKKIEYLNTNDGYVKTTKHDFYNSKKDYYSDYFKRLNQKGFSFGLSSKEKRKVQQKFDKRNNPIELE</sequence>
<gene>
    <name evidence="2" type="ORF">ACFQ0R_07260</name>
</gene>
<evidence type="ECO:0000256" key="1">
    <source>
        <dbReference type="SAM" id="SignalP"/>
    </source>
</evidence>
<dbReference type="Pfam" id="PF09697">
    <property type="entry name" value="Porph_ging"/>
    <property type="match status" value="1"/>
</dbReference>
<feature type="signal peptide" evidence="1">
    <location>
        <begin position="1"/>
        <end position="18"/>
    </location>
</feature>
<evidence type="ECO:0000313" key="2">
    <source>
        <dbReference type="EMBL" id="MFD0932396.1"/>
    </source>
</evidence>
<organism evidence="2 3">
    <name type="scientific">Psychroflexus salinarum</name>
    <dbReference type="NCBI Taxonomy" id="546024"/>
    <lineage>
        <taxon>Bacteria</taxon>
        <taxon>Pseudomonadati</taxon>
        <taxon>Bacteroidota</taxon>
        <taxon>Flavobacteriia</taxon>
        <taxon>Flavobacteriales</taxon>
        <taxon>Flavobacteriaceae</taxon>
        <taxon>Psychroflexus</taxon>
    </lineage>
</organism>